<feature type="domain" description="Kinesin motor" evidence="4">
    <location>
        <begin position="419"/>
        <end position="676"/>
    </location>
</feature>
<keyword evidence="2" id="KW-0547">Nucleotide-binding</keyword>
<dbReference type="SUPFAM" id="SSF52540">
    <property type="entry name" value="P-loop containing nucleoside triphosphate hydrolases"/>
    <property type="match status" value="1"/>
</dbReference>
<dbReference type="PROSITE" id="PS50067">
    <property type="entry name" value="KINESIN_MOTOR_2"/>
    <property type="match status" value="1"/>
</dbReference>
<reference evidence="5" key="2">
    <citation type="submission" date="2022-01" db="EMBL/GenBank/DDBJ databases">
        <authorList>
            <person name="Yamashiro T."/>
            <person name="Shiraishi A."/>
            <person name="Satake H."/>
            <person name="Nakayama K."/>
        </authorList>
    </citation>
    <scope>NUCLEOTIDE SEQUENCE</scope>
</reference>
<dbReference type="CDD" id="cd14473">
    <property type="entry name" value="FERM_B-lobe"/>
    <property type="match status" value="1"/>
</dbReference>
<keyword evidence="3" id="KW-1133">Transmembrane helix</keyword>
<dbReference type="Gene3D" id="3.40.850.10">
    <property type="entry name" value="Kinesin motor domain"/>
    <property type="match status" value="2"/>
</dbReference>
<dbReference type="InterPro" id="IPR027417">
    <property type="entry name" value="P-loop_NTPase"/>
</dbReference>
<dbReference type="InterPro" id="IPR031852">
    <property type="entry name" value="Vik1/Cik1_MT-bd"/>
</dbReference>
<dbReference type="PANTHER" id="PTHR47972:SF2">
    <property type="entry name" value="KINESIN-LIKE PROTEIN KIN-14S"/>
    <property type="match status" value="1"/>
</dbReference>
<name>A0ABQ5G127_9ASTR</name>
<organism evidence="5 6">
    <name type="scientific">Tanacetum coccineum</name>
    <dbReference type="NCBI Taxonomy" id="301880"/>
    <lineage>
        <taxon>Eukaryota</taxon>
        <taxon>Viridiplantae</taxon>
        <taxon>Streptophyta</taxon>
        <taxon>Embryophyta</taxon>
        <taxon>Tracheophyta</taxon>
        <taxon>Spermatophyta</taxon>
        <taxon>Magnoliopsida</taxon>
        <taxon>eudicotyledons</taxon>
        <taxon>Gunneridae</taxon>
        <taxon>Pentapetalae</taxon>
        <taxon>asterids</taxon>
        <taxon>campanulids</taxon>
        <taxon>Asterales</taxon>
        <taxon>Asteraceae</taxon>
        <taxon>Asteroideae</taxon>
        <taxon>Anthemideae</taxon>
        <taxon>Anthemidinae</taxon>
        <taxon>Tanacetum</taxon>
    </lineage>
</organism>
<dbReference type="InterPro" id="IPR036961">
    <property type="entry name" value="Kinesin_motor_dom_sf"/>
</dbReference>
<dbReference type="PANTHER" id="PTHR47972">
    <property type="entry name" value="KINESIN-LIKE PROTEIN KLP-3"/>
    <property type="match status" value="1"/>
</dbReference>
<dbReference type="InterPro" id="IPR027640">
    <property type="entry name" value="Kinesin-like_fam"/>
</dbReference>
<dbReference type="EMBL" id="BQNB010017976">
    <property type="protein sequence ID" value="GJT69313.1"/>
    <property type="molecule type" value="Genomic_DNA"/>
</dbReference>
<keyword evidence="1 2" id="KW-0505">Motor protein</keyword>
<reference evidence="5" key="1">
    <citation type="journal article" date="2022" name="Int. J. Mol. Sci.">
        <title>Draft Genome of Tanacetum Coccineum: Genomic Comparison of Closely Related Tanacetum-Family Plants.</title>
        <authorList>
            <person name="Yamashiro T."/>
            <person name="Shiraishi A."/>
            <person name="Nakayama K."/>
            <person name="Satake H."/>
        </authorList>
    </citation>
    <scope>NUCLEOTIDE SEQUENCE</scope>
</reference>
<dbReference type="InterPro" id="IPR019748">
    <property type="entry name" value="FERM_central"/>
</dbReference>
<dbReference type="InterPro" id="IPR001752">
    <property type="entry name" value="Kinesin_motor_dom"/>
</dbReference>
<proteinExistence type="inferred from homology"/>
<accession>A0ABQ5G127</accession>
<dbReference type="Pfam" id="PF00225">
    <property type="entry name" value="Kinesin"/>
    <property type="match status" value="1"/>
</dbReference>
<comment type="similarity">
    <text evidence="2">Belongs to the TRAFAC class myosin-kinesin ATPase superfamily. Kinesin family.</text>
</comment>
<keyword evidence="3" id="KW-0472">Membrane</keyword>
<sequence length="676" mass="77377">MCYRSRVSKTIVSSGMSTLFAKCNIQIVLMQILKSRIFYVDPSILILQLVHDYRSGNYSALSKADVEKLSALLILGEIGYDAHAPLRRGYNPGNQLLRDIETTYLSLKNLTEEDAKRKFIIILSELSYGKSIFYNVEKVDNPADLRDKYAYVNIVPAIPCITHNFFDLEPRRLLHSTHFKDIKLIGSSSTALILERQADILGFRYNFNLELVHFSLGILKSRIFYVDPSILILQLVHDYRSGNYSANNWRLIRDQSKPFYTHRGYNPGNQLLRDIETTYLSLKNLTEEDAKREFIRILSELSYGKSVHFFDLEPRRLLHSTHFKDIKRIGSSSTALILERRADILGFRTDPMVQLEETETLASSIGSVKCLSFCKKHNSALEVALQKHREELGILKKRYDLECSERRRLHNDLIELKGNIRLFCRCRRLNHDEMARGSPAVVGFDSCLENELKIIGAEQFKFDHIFRPEDNQEAVFEQTSPLVVSVLDGFNVCIFAYGQTGTGKTFTMEGTAENRGVNYRTFSLSEERSDTMRLKVMLSTEGTHEVPGLSEVRVHKTSDVWKLFESGSRARSVGSTNANEFSSRTKHVFLVLLIQKHKKKAVAVASSQPPTFFNKTRLKIRNWFHVVYVRNFLFGEERMDSNAAICTLCNTLPLVIVALLLALKSAYPTQMSTRKT</sequence>
<feature type="transmembrane region" description="Helical" evidence="3">
    <location>
        <begin position="642"/>
        <end position="663"/>
    </location>
</feature>
<dbReference type="Pfam" id="PF16796">
    <property type="entry name" value="Microtub_bd"/>
    <property type="match status" value="1"/>
</dbReference>
<comment type="caution">
    <text evidence="5">The sequence shown here is derived from an EMBL/GenBank/DDBJ whole genome shotgun (WGS) entry which is preliminary data.</text>
</comment>
<evidence type="ECO:0000259" key="4">
    <source>
        <dbReference type="PROSITE" id="PS50067"/>
    </source>
</evidence>
<protein>
    <submittedName>
        <fullName evidence="5">Kinesin-like protein KIN-14S</fullName>
    </submittedName>
</protein>
<evidence type="ECO:0000256" key="2">
    <source>
        <dbReference type="PROSITE-ProRule" id="PRU00283"/>
    </source>
</evidence>
<dbReference type="SMART" id="SM00129">
    <property type="entry name" value="KISc"/>
    <property type="match status" value="1"/>
</dbReference>
<evidence type="ECO:0000313" key="5">
    <source>
        <dbReference type="EMBL" id="GJT69313.1"/>
    </source>
</evidence>
<evidence type="ECO:0000313" key="6">
    <source>
        <dbReference type="Proteomes" id="UP001151760"/>
    </source>
</evidence>
<evidence type="ECO:0000256" key="1">
    <source>
        <dbReference type="ARBA" id="ARBA00023175"/>
    </source>
</evidence>
<keyword evidence="6" id="KW-1185">Reference proteome</keyword>
<keyword evidence="3" id="KW-0812">Transmembrane</keyword>
<feature type="binding site" evidence="2">
    <location>
        <begin position="498"/>
        <end position="505"/>
    </location>
    <ligand>
        <name>ATP</name>
        <dbReference type="ChEBI" id="CHEBI:30616"/>
    </ligand>
</feature>
<gene>
    <name evidence="5" type="ORF">Tco_1028599</name>
</gene>
<dbReference type="Proteomes" id="UP001151760">
    <property type="component" value="Unassembled WGS sequence"/>
</dbReference>
<keyword evidence="2" id="KW-0067">ATP-binding</keyword>
<evidence type="ECO:0000256" key="3">
    <source>
        <dbReference type="SAM" id="Phobius"/>
    </source>
</evidence>
<dbReference type="PRINTS" id="PR00380">
    <property type="entry name" value="KINESINHEAVY"/>
</dbReference>